<dbReference type="AlphaFoldDB" id="A0A8D8CTH5"/>
<feature type="transmembrane region" description="Helical" evidence="1">
    <location>
        <begin position="48"/>
        <end position="73"/>
    </location>
</feature>
<name>A0A8D8CTH5_CULPI</name>
<accession>A0A8D8CTH5</accession>
<sequence length="138" mass="15797">MFVMDPFELLQLQVFFIILLLVTGSHFLGNLPSSGDLHDLLPVDIQQLLLAVDLLLQIIQPGTDLLGVLFILLQPMVQLSNLFFELVLHPQQVSLKGLLEPLQQRVILLQHPRLVHDRRVKLIRLDTDRSWVFLGIHS</sequence>
<protein>
    <submittedName>
        <fullName evidence="2">(northern house mosquito) hypothetical protein</fullName>
    </submittedName>
</protein>
<organism evidence="2">
    <name type="scientific">Culex pipiens</name>
    <name type="common">House mosquito</name>
    <dbReference type="NCBI Taxonomy" id="7175"/>
    <lineage>
        <taxon>Eukaryota</taxon>
        <taxon>Metazoa</taxon>
        <taxon>Ecdysozoa</taxon>
        <taxon>Arthropoda</taxon>
        <taxon>Hexapoda</taxon>
        <taxon>Insecta</taxon>
        <taxon>Pterygota</taxon>
        <taxon>Neoptera</taxon>
        <taxon>Endopterygota</taxon>
        <taxon>Diptera</taxon>
        <taxon>Nematocera</taxon>
        <taxon>Culicoidea</taxon>
        <taxon>Culicidae</taxon>
        <taxon>Culicinae</taxon>
        <taxon>Culicini</taxon>
        <taxon>Culex</taxon>
        <taxon>Culex</taxon>
    </lineage>
</organism>
<keyword evidence="1" id="KW-0812">Transmembrane</keyword>
<keyword evidence="1" id="KW-0472">Membrane</keyword>
<reference evidence="2" key="1">
    <citation type="submission" date="2021-05" db="EMBL/GenBank/DDBJ databases">
        <authorList>
            <person name="Alioto T."/>
            <person name="Alioto T."/>
            <person name="Gomez Garrido J."/>
        </authorList>
    </citation>
    <scope>NUCLEOTIDE SEQUENCE</scope>
</reference>
<keyword evidence="1" id="KW-1133">Transmembrane helix</keyword>
<proteinExistence type="predicted"/>
<evidence type="ECO:0000256" key="1">
    <source>
        <dbReference type="SAM" id="Phobius"/>
    </source>
</evidence>
<evidence type="ECO:0000313" key="2">
    <source>
        <dbReference type="EMBL" id="CAG6500184.1"/>
    </source>
</evidence>
<dbReference type="EMBL" id="HBUE01139723">
    <property type="protein sequence ID" value="CAG6500184.1"/>
    <property type="molecule type" value="Transcribed_RNA"/>
</dbReference>